<keyword evidence="4" id="KW-0158">Chromosome</keyword>
<comment type="subcellular location">
    <subcellularLocation>
        <location evidence="2">Chromosome</location>
    </subcellularLocation>
    <subcellularLocation>
        <location evidence="1">Nucleus</location>
    </subcellularLocation>
</comment>
<keyword evidence="15" id="KW-1185">Reference proteome</keyword>
<evidence type="ECO:0000256" key="9">
    <source>
        <dbReference type="ARBA" id="ARBA00023269"/>
    </source>
</evidence>
<evidence type="ECO:0000313" key="14">
    <source>
        <dbReference type="EMBL" id="PWA14793.1"/>
    </source>
</evidence>
<reference evidence="14 15" key="1">
    <citation type="journal article" date="2018" name="G3 (Bethesda)">
        <title>A High-Quality Reference Genome for the Invasive Mosquitofish Gambusia affinis Using a Chicago Library.</title>
        <authorList>
            <person name="Hoffberg S.L."/>
            <person name="Troendle N.J."/>
            <person name="Glenn T.C."/>
            <person name="Mahmud O."/>
            <person name="Louha S."/>
            <person name="Chalopin D."/>
            <person name="Bennetzen J.L."/>
            <person name="Mauricio R."/>
        </authorList>
    </citation>
    <scope>NUCLEOTIDE SEQUENCE [LARGE SCALE GENOMIC DNA]</scope>
    <source>
        <strain evidence="14">NE01/NJP1002.9</strain>
        <tissue evidence="14">Muscle</tissue>
    </source>
</reference>
<dbReference type="GO" id="GO:0046982">
    <property type="term" value="F:protein heterodimerization activity"/>
    <property type="evidence" value="ECO:0007669"/>
    <property type="project" value="InterPro"/>
</dbReference>
<dbReference type="SMART" id="SM00414">
    <property type="entry name" value="H2A"/>
    <property type="match status" value="1"/>
</dbReference>
<keyword evidence="8" id="KW-0539">Nucleus</keyword>
<evidence type="ECO:0008006" key="16">
    <source>
        <dbReference type="Google" id="ProtNLM"/>
    </source>
</evidence>
<evidence type="ECO:0000313" key="15">
    <source>
        <dbReference type="Proteomes" id="UP000250572"/>
    </source>
</evidence>
<keyword evidence="6" id="KW-0007">Acetylation</keyword>
<dbReference type="InterPro" id="IPR007125">
    <property type="entry name" value="H2A/H2B/H3"/>
</dbReference>
<evidence type="ECO:0000256" key="6">
    <source>
        <dbReference type="ARBA" id="ARBA00022990"/>
    </source>
</evidence>
<dbReference type="PANTHER" id="PTHR23430">
    <property type="entry name" value="HISTONE H2A"/>
    <property type="match status" value="1"/>
</dbReference>
<dbReference type="InterPro" id="IPR009072">
    <property type="entry name" value="Histone-fold"/>
</dbReference>
<evidence type="ECO:0000256" key="8">
    <source>
        <dbReference type="ARBA" id="ARBA00023242"/>
    </source>
</evidence>
<evidence type="ECO:0000256" key="11">
    <source>
        <dbReference type="SAM" id="MobiDB-lite"/>
    </source>
</evidence>
<evidence type="ECO:0000256" key="3">
    <source>
        <dbReference type="ARBA" id="ARBA00010691"/>
    </source>
</evidence>
<evidence type="ECO:0000256" key="7">
    <source>
        <dbReference type="ARBA" id="ARBA00023125"/>
    </source>
</evidence>
<proteinExistence type="inferred from homology"/>
<dbReference type="Proteomes" id="UP000250572">
    <property type="component" value="Unassembled WGS sequence"/>
</dbReference>
<dbReference type="CDD" id="cd00074">
    <property type="entry name" value="HFD_H2A"/>
    <property type="match status" value="1"/>
</dbReference>
<accession>A0A315USJ8</accession>
<dbReference type="GO" id="GO:0005634">
    <property type="term" value="C:nucleus"/>
    <property type="evidence" value="ECO:0007669"/>
    <property type="project" value="UniProtKB-SubCell"/>
</dbReference>
<keyword evidence="7" id="KW-0238">DNA-binding</keyword>
<dbReference type="GO" id="GO:0003677">
    <property type="term" value="F:DNA binding"/>
    <property type="evidence" value="ECO:0007669"/>
    <property type="project" value="UniProtKB-KW"/>
</dbReference>
<feature type="domain" description="Core Histone H2A/H2B/H3" evidence="12">
    <location>
        <begin position="297"/>
        <end position="387"/>
    </location>
</feature>
<dbReference type="Pfam" id="PF16211">
    <property type="entry name" value="Histone_H2A_C"/>
    <property type="match status" value="1"/>
</dbReference>
<evidence type="ECO:0000259" key="13">
    <source>
        <dbReference type="Pfam" id="PF16211"/>
    </source>
</evidence>
<dbReference type="FunFam" id="1.10.20.10:FF:000005">
    <property type="entry name" value="Histone H2A"/>
    <property type="match status" value="1"/>
</dbReference>
<dbReference type="Pfam" id="PF00125">
    <property type="entry name" value="Histone"/>
    <property type="match status" value="1"/>
</dbReference>
<protein>
    <recommendedName>
        <fullName evidence="16">Histone H2A</fullName>
    </recommendedName>
</protein>
<keyword evidence="9" id="KW-0544">Nucleosome core</keyword>
<dbReference type="InterPro" id="IPR002119">
    <property type="entry name" value="Histone_H2A"/>
</dbReference>
<dbReference type="InterPro" id="IPR032458">
    <property type="entry name" value="Histone_H2A_CS"/>
</dbReference>
<dbReference type="AlphaFoldDB" id="A0A315USJ8"/>
<dbReference type="STRING" id="33528.ENSGAFP00000028494"/>
<sequence length="976" mass="108649">MEHGGLWEMDQKSRAVRTHRGLQAKQKSTAHQETTHIRSTQEIRLMRLRAPLAEASSRAFSTLRLAATVAGSWAPSPAAIKRMGLPPFLLCLPRPHHSHTPKARENNPHRVTLVSNFLKSEKLKLTVDVSCFRFLRTTGAAFTSEQKRLDLSIFQEVESKSSALFDVTQELDELTETNCLSLANLTVFRKGAAGARVRGEGAWLQRRFPTDMIVGGSCADFSKDSLEVQPLLTLLDDCDVVSSGEVGSDEDAKKPEDVDPLHTFAIDVERSWYLSAELLQTVAALCVPQAGGKAGKDSGKTKTKAISRSQRAGLQFPVGRIHRHLKSRTTSHGRVGATAAVYSAAILEYLTAEYPDSVQVLELAGNASKDLKVKRITPRHLQLAIRGDEELDSLIKATIAGGGVIPHIHKSLIGKKGQQKTDNNEGDLSAHWKQQTRPRRRVLALSITSSSMSPSAMLQVRPYTRARDRVGFQKSWSISLPRSIKRNKAQGGWEDLAQLCLAVLRFLYLLQQQYQLHRAEYCTKAHSSEENAEVTQINESSGLLARDSLGTFEDSQPESLKALLGSFKFFKGLSLWSLEGLWSLEKLLLLVPVVVAVVRRYASTRDSAQIVVSSLLFQATPTEVSAPQQHRLTTALSPPDPSPTLAPPWRVTLPAQSTIPPSPAPAVLCEADPINLTGISEWYHTLKEVFSKDKALSLPPHCPYCTINLLPEASLLSSPEQNRRFANRKRIRVPRYCTGQQIWLSSHDIRFQSLSKKLAPRYIGPYTIESVISPTANCCQSTSQPPSPPHVPHLPDSITPMIKITVFFKLCNVVAGAIFFAAVCWGSSIRASDSIRLDRIIRKAISVLGLRLESLETVVERRTLKKVLSIMDNKQHPLHHIVDRQRSTFSHRLLQLRCPIEGWEGDLKKWPQMNAFVQVKNHFLHKVLDVVVLWSPNKHHPVVGEAFRRGFLSELGAMSEFQFHLNSSLRYTMLPS</sequence>
<evidence type="ECO:0000256" key="2">
    <source>
        <dbReference type="ARBA" id="ARBA00004286"/>
    </source>
</evidence>
<organism evidence="14 15">
    <name type="scientific">Gambusia affinis</name>
    <name type="common">Western mosquitofish</name>
    <name type="synonym">Heterandria affinis</name>
    <dbReference type="NCBI Taxonomy" id="33528"/>
    <lineage>
        <taxon>Eukaryota</taxon>
        <taxon>Metazoa</taxon>
        <taxon>Chordata</taxon>
        <taxon>Craniata</taxon>
        <taxon>Vertebrata</taxon>
        <taxon>Euteleostomi</taxon>
        <taxon>Actinopterygii</taxon>
        <taxon>Neopterygii</taxon>
        <taxon>Teleostei</taxon>
        <taxon>Neoteleostei</taxon>
        <taxon>Acanthomorphata</taxon>
        <taxon>Ovalentaria</taxon>
        <taxon>Atherinomorphae</taxon>
        <taxon>Cyprinodontiformes</taxon>
        <taxon>Poeciliidae</taxon>
        <taxon>Poeciliinae</taxon>
        <taxon>Gambusia</taxon>
    </lineage>
</organism>
<comment type="similarity">
    <text evidence="3">Belongs to the histone H2A family.</text>
</comment>
<feature type="domain" description="Histone H2A C-terminal" evidence="13">
    <location>
        <begin position="389"/>
        <end position="420"/>
    </location>
</feature>
<dbReference type="GO" id="GO:0000786">
    <property type="term" value="C:nucleosome"/>
    <property type="evidence" value="ECO:0007669"/>
    <property type="project" value="UniProtKB-KW"/>
</dbReference>
<dbReference type="PRINTS" id="PR00620">
    <property type="entry name" value="HISTONEH2A"/>
</dbReference>
<dbReference type="PROSITE" id="PS00046">
    <property type="entry name" value="HISTONE_H2A"/>
    <property type="match status" value="1"/>
</dbReference>
<evidence type="ECO:0000256" key="4">
    <source>
        <dbReference type="ARBA" id="ARBA00022454"/>
    </source>
</evidence>
<evidence type="ECO:0000256" key="5">
    <source>
        <dbReference type="ARBA" id="ARBA00022843"/>
    </source>
</evidence>
<feature type="region of interest" description="Disordered" evidence="11">
    <location>
        <begin position="413"/>
        <end position="433"/>
    </location>
</feature>
<evidence type="ECO:0000259" key="12">
    <source>
        <dbReference type="Pfam" id="PF00125"/>
    </source>
</evidence>
<dbReference type="EMBL" id="NHOQ01002757">
    <property type="protein sequence ID" value="PWA14793.1"/>
    <property type="molecule type" value="Genomic_DNA"/>
</dbReference>
<keyword evidence="5" id="KW-0832">Ubl conjugation</keyword>
<comment type="subunit">
    <text evidence="10">The nucleosome is a histone octamer containing two molecules each of H2A, H2B, H3 and H4 assembled in one H3-H4 heterotetramer and two H2A-H2B heterodimers. The octamer wraps approximately 147 bp of DNA. H2A or its variant H2AZ1 forms a heterodimer with H2B.</text>
</comment>
<comment type="caution">
    <text evidence="14">The sequence shown here is derived from an EMBL/GenBank/DDBJ whole genome shotgun (WGS) entry which is preliminary data.</text>
</comment>
<name>A0A315USJ8_GAMAF</name>
<dbReference type="InterPro" id="IPR032454">
    <property type="entry name" value="Histone_H2A_C"/>
</dbReference>
<evidence type="ECO:0000256" key="1">
    <source>
        <dbReference type="ARBA" id="ARBA00004123"/>
    </source>
</evidence>
<gene>
    <name evidence="14" type="ORF">CCH79_00014439</name>
</gene>
<dbReference type="SUPFAM" id="SSF47113">
    <property type="entry name" value="Histone-fold"/>
    <property type="match status" value="1"/>
</dbReference>
<dbReference type="GO" id="GO:0030527">
    <property type="term" value="F:structural constituent of chromatin"/>
    <property type="evidence" value="ECO:0007669"/>
    <property type="project" value="InterPro"/>
</dbReference>
<dbReference type="Gene3D" id="1.10.20.10">
    <property type="entry name" value="Histone, subunit A"/>
    <property type="match status" value="1"/>
</dbReference>
<evidence type="ECO:0000256" key="10">
    <source>
        <dbReference type="ARBA" id="ARBA00063739"/>
    </source>
</evidence>